<dbReference type="Proteomes" id="UP000094795">
    <property type="component" value="Unassembled WGS sequence"/>
</dbReference>
<dbReference type="PROSITE" id="PS51186">
    <property type="entry name" value="GNAT"/>
    <property type="match status" value="1"/>
</dbReference>
<evidence type="ECO:0000256" key="1">
    <source>
        <dbReference type="ARBA" id="ARBA00022679"/>
    </source>
</evidence>
<name>A0A1C1YT41_9HYPH</name>
<dbReference type="GO" id="GO:0016747">
    <property type="term" value="F:acyltransferase activity, transferring groups other than amino-acyl groups"/>
    <property type="evidence" value="ECO:0007669"/>
    <property type="project" value="InterPro"/>
</dbReference>
<dbReference type="AlphaFoldDB" id="A0A1C1YT41"/>
<comment type="caution">
    <text evidence="4">The sequence shown here is derived from an EMBL/GenBank/DDBJ whole genome shotgun (WGS) entry which is preliminary data.</text>
</comment>
<keyword evidence="2" id="KW-0012">Acyltransferase</keyword>
<dbReference type="EMBL" id="LQZT01000034">
    <property type="protein sequence ID" value="OCW56709.1"/>
    <property type="molecule type" value="Genomic_DNA"/>
</dbReference>
<evidence type="ECO:0000256" key="2">
    <source>
        <dbReference type="ARBA" id="ARBA00023315"/>
    </source>
</evidence>
<keyword evidence="1 4" id="KW-0808">Transferase</keyword>
<evidence type="ECO:0000313" key="4">
    <source>
        <dbReference type="EMBL" id="OCW56709.1"/>
    </source>
</evidence>
<sequence>MTVSVAIESPFQDEVKALVTALDAHLLPLAPEEFHFGLDLEEMATADMTVFVARTEAGEAVGLGALKDVGTDKGLRTGEVKRMFTLPAARGRRIGALVLDAICARARALGIERLVLETGVGEGLAAAVRLYENHGFTECGAVLDYPDSGYSRFFEKKLSA</sequence>
<keyword evidence="5" id="KW-1185">Reference proteome</keyword>
<dbReference type="CDD" id="cd04301">
    <property type="entry name" value="NAT_SF"/>
    <property type="match status" value="1"/>
</dbReference>
<dbReference type="PANTHER" id="PTHR43877">
    <property type="entry name" value="AMINOALKYLPHOSPHONATE N-ACETYLTRANSFERASE-RELATED-RELATED"/>
    <property type="match status" value="1"/>
</dbReference>
<evidence type="ECO:0000313" key="5">
    <source>
        <dbReference type="Proteomes" id="UP000094795"/>
    </source>
</evidence>
<feature type="domain" description="N-acetyltransferase" evidence="3">
    <location>
        <begin position="1"/>
        <end position="160"/>
    </location>
</feature>
<dbReference type="InterPro" id="IPR016181">
    <property type="entry name" value="Acyl_CoA_acyltransferase"/>
</dbReference>
<dbReference type="InterPro" id="IPR000182">
    <property type="entry name" value="GNAT_dom"/>
</dbReference>
<reference evidence="4 5" key="1">
    <citation type="submission" date="2015-12" db="EMBL/GenBank/DDBJ databases">
        <authorList>
            <person name="Shamseldin A."/>
            <person name="Moawad H."/>
            <person name="Abd El-Rahim W.M."/>
            <person name="Sadowsky M.J."/>
        </authorList>
    </citation>
    <scope>NUCLEOTIDE SEQUENCE [LARGE SCALE GENOMIC DNA]</scope>
    <source>
        <strain evidence="4 5">JC234</strain>
    </source>
</reference>
<dbReference type="InterPro" id="IPR050832">
    <property type="entry name" value="Bact_Acetyltransf"/>
</dbReference>
<dbReference type="RefSeq" id="WP_066181402.1">
    <property type="nucleotide sequence ID" value="NZ_LQZT01000034.1"/>
</dbReference>
<organism evidence="4 5">
    <name type="scientific">Hoeflea olei</name>
    <dbReference type="NCBI Taxonomy" id="1480615"/>
    <lineage>
        <taxon>Bacteria</taxon>
        <taxon>Pseudomonadati</taxon>
        <taxon>Pseudomonadota</taxon>
        <taxon>Alphaproteobacteria</taxon>
        <taxon>Hyphomicrobiales</taxon>
        <taxon>Rhizobiaceae</taxon>
        <taxon>Hoeflea</taxon>
    </lineage>
</organism>
<dbReference type="Gene3D" id="3.40.630.30">
    <property type="match status" value="1"/>
</dbReference>
<dbReference type="Pfam" id="PF00583">
    <property type="entry name" value="Acetyltransf_1"/>
    <property type="match status" value="1"/>
</dbReference>
<protein>
    <submittedName>
        <fullName evidence="4">Acetyltransferase</fullName>
    </submittedName>
</protein>
<accession>A0A1C1YT41</accession>
<dbReference type="SUPFAM" id="SSF55729">
    <property type="entry name" value="Acyl-CoA N-acyltransferases (Nat)"/>
    <property type="match status" value="1"/>
</dbReference>
<dbReference type="STRING" id="1480615.AWJ14_17425"/>
<dbReference type="PANTHER" id="PTHR43877:SF5">
    <property type="entry name" value="BLL8307 PROTEIN"/>
    <property type="match status" value="1"/>
</dbReference>
<proteinExistence type="predicted"/>
<dbReference type="OrthoDB" id="9803233at2"/>
<evidence type="ECO:0000259" key="3">
    <source>
        <dbReference type="PROSITE" id="PS51186"/>
    </source>
</evidence>
<gene>
    <name evidence="4" type="ORF">AWJ14_17425</name>
</gene>